<evidence type="ECO:0000256" key="9">
    <source>
        <dbReference type="SAM" id="Phobius"/>
    </source>
</evidence>
<keyword evidence="7 9" id="KW-1133">Transmembrane helix</keyword>
<organism evidence="11 12">
    <name type="scientific">Encephalitozoon cuniculi (strain GB-M1)</name>
    <name type="common">Microsporidian parasite</name>
    <dbReference type="NCBI Taxonomy" id="284813"/>
    <lineage>
        <taxon>Eukaryota</taxon>
        <taxon>Fungi</taxon>
        <taxon>Fungi incertae sedis</taxon>
        <taxon>Microsporidia</taxon>
        <taxon>Unikaryonidae</taxon>
        <taxon>Encephalitozoon</taxon>
    </lineage>
</organism>
<keyword evidence="12" id="KW-1185">Reference proteome</keyword>
<feature type="transmembrane region" description="Helical" evidence="9">
    <location>
        <begin position="374"/>
        <end position="397"/>
    </location>
</feature>
<evidence type="ECO:0000256" key="6">
    <source>
        <dbReference type="ARBA" id="ARBA00022970"/>
    </source>
</evidence>
<keyword evidence="5 9" id="KW-0812">Transmembrane</keyword>
<evidence type="ECO:0000256" key="8">
    <source>
        <dbReference type="ARBA" id="ARBA00023136"/>
    </source>
</evidence>
<evidence type="ECO:0000256" key="4">
    <source>
        <dbReference type="ARBA" id="ARBA00022554"/>
    </source>
</evidence>
<evidence type="ECO:0000313" key="11">
    <source>
        <dbReference type="EMBL" id="CAD26533.2"/>
    </source>
</evidence>
<dbReference type="GO" id="GO:0005302">
    <property type="term" value="F:L-tyrosine transmembrane transporter activity"/>
    <property type="evidence" value="ECO:0007669"/>
    <property type="project" value="TreeGrafter"/>
</dbReference>
<keyword evidence="4" id="KW-0926">Vacuole</keyword>
<evidence type="ECO:0000256" key="1">
    <source>
        <dbReference type="ARBA" id="ARBA00004128"/>
    </source>
</evidence>
<gene>
    <name evidence="11" type="ordered locus">ECU05_0160</name>
</gene>
<comment type="subcellular location">
    <subcellularLocation>
        <location evidence="1">Vacuole membrane</location>
        <topology evidence="1">Multi-pass membrane protein</topology>
    </subcellularLocation>
</comment>
<sequence length="406" mass="44658">MSKLLTEYSAIVVMITSMMGASIYFTPVAFRFVGYVYGWGVIFLISSLTSFSLYCISYSAMKMPVGQTYSSLGVCISPRFKHVLDAFVIVNSLTANVCLYRYLSDLIVVAFPMLLPIWPDPETVRKGIVVILLIPFFILSSHKNLSSLKYVSLAMIISIVYFIFLLVFYNLLFYPGRSSYEATSLANGFSFSIPIFITAMACQSNMVKVLNEMSSNSIGKIRFVSICCGIGGGLIYGSIGHLGYSLFGNRLNGDLLKVLADRDSLINIQLSHTIDRYLLSSRAAVYGCILIFVGSFPMQLNPLVTTILSVLPPGRRTDGTRIFLMTALILLCFLLALVKDLSADLVISIAGATVTNFISFFFPFAFFISVRKEYAVSTVLGALCMIACLFSSVYMLVNIAMGKNGV</sequence>
<proteinExistence type="inferred from homology"/>
<feature type="transmembrane region" description="Helical" evidence="9">
    <location>
        <begin position="123"/>
        <end position="139"/>
    </location>
</feature>
<keyword evidence="3" id="KW-0813">Transport</keyword>
<evidence type="ECO:0000256" key="5">
    <source>
        <dbReference type="ARBA" id="ARBA00022692"/>
    </source>
</evidence>
<dbReference type="AlphaFoldDB" id="Q8SS08"/>
<dbReference type="PANTHER" id="PTHR22950:SF678">
    <property type="entry name" value="VACUOLAR AMINO ACID TRANSPORTER 5-RELATED"/>
    <property type="match status" value="1"/>
</dbReference>
<dbReference type="PANTHER" id="PTHR22950">
    <property type="entry name" value="AMINO ACID TRANSPORTER"/>
    <property type="match status" value="1"/>
</dbReference>
<dbReference type="VEuPathDB" id="MicrosporidiaDB:ECU05_0160"/>
<dbReference type="GO" id="GO:0005313">
    <property type="term" value="F:L-glutamate transmembrane transporter activity"/>
    <property type="evidence" value="ECO:0007669"/>
    <property type="project" value="TreeGrafter"/>
</dbReference>
<feature type="transmembrane region" description="Helical" evidence="9">
    <location>
        <begin position="151"/>
        <end position="172"/>
    </location>
</feature>
<feature type="transmembrane region" description="Helical" evidence="9">
    <location>
        <begin position="223"/>
        <end position="247"/>
    </location>
</feature>
<dbReference type="OrthoDB" id="2192968at2759"/>
<dbReference type="KEGG" id="ecu:ECU05_0160"/>
<feature type="transmembrane region" description="Helical" evidence="9">
    <location>
        <begin position="12"/>
        <end position="30"/>
    </location>
</feature>
<dbReference type="Pfam" id="PF01490">
    <property type="entry name" value="Aa_trans"/>
    <property type="match status" value="1"/>
</dbReference>
<evidence type="ECO:0000256" key="3">
    <source>
        <dbReference type="ARBA" id="ARBA00022448"/>
    </source>
</evidence>
<dbReference type="GO" id="GO:0015194">
    <property type="term" value="F:L-serine transmembrane transporter activity"/>
    <property type="evidence" value="ECO:0007669"/>
    <property type="project" value="TreeGrafter"/>
</dbReference>
<protein>
    <submittedName>
        <fullName evidence="11">AMINOACID TRANSPORTER</fullName>
    </submittedName>
</protein>
<reference evidence="11 12" key="1">
    <citation type="journal article" date="2001" name="Nature">
        <title>Genome sequence and gene compaction of the eukaryote parasite Encephalitozoon cuniculi.</title>
        <authorList>
            <person name="Katinka M.D."/>
            <person name="Duprat S."/>
            <person name="Cornillot E."/>
            <person name="Metenier G."/>
            <person name="Thomarat F."/>
            <person name="Prensier G."/>
            <person name="Barbe V."/>
            <person name="Peyretaillade E."/>
            <person name="Brottier P."/>
            <person name="Wincker P."/>
            <person name="Delbac F."/>
            <person name="El Alaoui H."/>
            <person name="Peyret P."/>
            <person name="Saurin W."/>
            <person name="Gouy M."/>
            <person name="Weissenbach J."/>
            <person name="Vivares C.P."/>
        </authorList>
    </citation>
    <scope>NUCLEOTIDE SEQUENCE [LARGE SCALE GENOMIC DNA]</scope>
    <source>
        <strain evidence="11 12">GB-M1</strain>
    </source>
</reference>
<dbReference type="EMBL" id="AL590445">
    <property type="protein sequence ID" value="CAD26533.2"/>
    <property type="molecule type" value="Genomic_DNA"/>
</dbReference>
<evidence type="ECO:0000256" key="7">
    <source>
        <dbReference type="ARBA" id="ARBA00022989"/>
    </source>
</evidence>
<dbReference type="GO" id="GO:0005774">
    <property type="term" value="C:vacuolar membrane"/>
    <property type="evidence" value="ECO:0007669"/>
    <property type="project" value="UniProtKB-SubCell"/>
</dbReference>
<dbReference type="GO" id="GO:0015189">
    <property type="term" value="F:L-lysine transmembrane transporter activity"/>
    <property type="evidence" value="ECO:0007669"/>
    <property type="project" value="TreeGrafter"/>
</dbReference>
<feature type="transmembrane region" description="Helical" evidence="9">
    <location>
        <begin position="283"/>
        <end position="310"/>
    </location>
</feature>
<comment type="similarity">
    <text evidence="2">Belongs to the amino acid/polyamine transporter 2 family.</text>
</comment>
<name>Q8SS08_ENCCU</name>
<evidence type="ECO:0000313" key="12">
    <source>
        <dbReference type="Proteomes" id="UP000000819"/>
    </source>
</evidence>
<feature type="transmembrane region" description="Helical" evidence="9">
    <location>
        <begin position="345"/>
        <end position="367"/>
    </location>
</feature>
<dbReference type="HOGENOM" id="CLU_049198_0_0_1"/>
<accession>Q8SS08</accession>
<dbReference type="InterPro" id="IPR013057">
    <property type="entry name" value="AA_transpt_TM"/>
</dbReference>
<dbReference type="SMR" id="Q8SS08"/>
<keyword evidence="8 9" id="KW-0472">Membrane</keyword>
<dbReference type="GO" id="GO:0005290">
    <property type="term" value="F:L-histidine transmembrane transporter activity"/>
    <property type="evidence" value="ECO:0007669"/>
    <property type="project" value="TreeGrafter"/>
</dbReference>
<feature type="domain" description="Amino acid transporter transmembrane" evidence="10">
    <location>
        <begin position="9"/>
        <end position="394"/>
    </location>
</feature>
<feature type="transmembrane region" description="Helical" evidence="9">
    <location>
        <begin position="184"/>
        <end position="202"/>
    </location>
</feature>
<evidence type="ECO:0000256" key="2">
    <source>
        <dbReference type="ARBA" id="ARBA00008066"/>
    </source>
</evidence>
<feature type="transmembrane region" description="Helical" evidence="9">
    <location>
        <begin position="36"/>
        <end position="61"/>
    </location>
</feature>
<dbReference type="GeneID" id="859020"/>
<reference evidence="11 12" key="2">
    <citation type="journal article" date="2009" name="BMC Genomics">
        <title>Identification of transcriptional signals in Encephalitozoon cuniculi widespread among Microsporidia phylum: support for accurate structural genome annotation.</title>
        <authorList>
            <person name="Peyretaillade E."/>
            <person name="Goncalves O."/>
            <person name="Terrat S."/>
            <person name="Dugat-Bony E."/>
            <person name="Wincker P."/>
            <person name="Cornman R.S."/>
            <person name="Evans J.D."/>
            <person name="Delbac F."/>
            <person name="Peyret P."/>
        </authorList>
    </citation>
    <scope>NUCLEOTIDE SEQUENCE [LARGE SCALE GENOMIC DNA]</scope>
    <source>
        <strain evidence="11 12">GB-M1</strain>
    </source>
</reference>
<dbReference type="GO" id="GO:0061459">
    <property type="term" value="F:L-arginine transmembrane transporter activity"/>
    <property type="evidence" value="ECO:0007669"/>
    <property type="project" value="TreeGrafter"/>
</dbReference>
<keyword evidence="6" id="KW-0029">Amino-acid transport</keyword>
<dbReference type="RefSeq" id="NP_597356.2">
    <property type="nucleotide sequence ID" value="NM_001041222.2"/>
</dbReference>
<evidence type="ECO:0000259" key="10">
    <source>
        <dbReference type="Pfam" id="PF01490"/>
    </source>
</evidence>
<dbReference type="Proteomes" id="UP000000819">
    <property type="component" value="Chromosome V"/>
</dbReference>
<feature type="transmembrane region" description="Helical" evidence="9">
    <location>
        <begin position="322"/>
        <end position="339"/>
    </location>
</feature>
<dbReference type="InParanoid" id="Q8SS08"/>